<evidence type="ECO:0000259" key="9">
    <source>
        <dbReference type="PROSITE" id="PS51192"/>
    </source>
</evidence>
<organism evidence="11 12">
    <name type="scientific">Gelatiniphilus marinus</name>
    <dbReference type="NCBI Taxonomy" id="1759464"/>
    <lineage>
        <taxon>Bacteria</taxon>
        <taxon>Pseudomonadati</taxon>
        <taxon>Bacteroidota</taxon>
        <taxon>Flavobacteriia</taxon>
        <taxon>Flavobacteriales</taxon>
        <taxon>Flavobacteriaceae</taxon>
        <taxon>Gelatiniphilus</taxon>
    </lineage>
</organism>
<dbReference type="InterPro" id="IPR047216">
    <property type="entry name" value="Endonuclease_DUF559_bact"/>
</dbReference>
<dbReference type="InterPro" id="IPR033454">
    <property type="entry name" value="RecG_wedge"/>
</dbReference>
<dbReference type="SUPFAM" id="SSF52540">
    <property type="entry name" value="P-loop containing nucleoside triphosphate hydrolases"/>
    <property type="match status" value="2"/>
</dbReference>
<dbReference type="SMART" id="SM00487">
    <property type="entry name" value="DEXDc"/>
    <property type="match status" value="1"/>
</dbReference>
<feature type="domain" description="Helicase ATP-binding" evidence="9">
    <location>
        <begin position="284"/>
        <end position="591"/>
    </location>
</feature>
<comment type="caution">
    <text evidence="11">The sequence shown here is derived from an EMBL/GenBank/DDBJ whole genome shotgun (WGS) entry which is preliminary data.</text>
</comment>
<keyword evidence="4" id="KW-0347">Helicase</keyword>
<dbReference type="PROSITE" id="PS51192">
    <property type="entry name" value="HELICASE_ATP_BIND_1"/>
    <property type="match status" value="1"/>
</dbReference>
<dbReference type="CDD" id="cd04488">
    <property type="entry name" value="RecG_wedge_OBF"/>
    <property type="match status" value="1"/>
</dbReference>
<keyword evidence="5" id="KW-0067">ATP-binding</keyword>
<evidence type="ECO:0000313" key="11">
    <source>
        <dbReference type="EMBL" id="MFD2534024.1"/>
    </source>
</evidence>
<dbReference type="InterPro" id="IPR027417">
    <property type="entry name" value="P-loop_NTPase"/>
</dbReference>
<evidence type="ECO:0000256" key="2">
    <source>
        <dbReference type="ARBA" id="ARBA00022763"/>
    </source>
</evidence>
<dbReference type="SUPFAM" id="SSF50249">
    <property type="entry name" value="Nucleic acid-binding proteins"/>
    <property type="match status" value="1"/>
</dbReference>
<keyword evidence="3" id="KW-0378">Hydrolase</keyword>
<evidence type="ECO:0000256" key="5">
    <source>
        <dbReference type="ARBA" id="ARBA00022840"/>
    </source>
</evidence>
<dbReference type="Pfam" id="PF00271">
    <property type="entry name" value="Helicase_C"/>
    <property type="match status" value="1"/>
</dbReference>
<keyword evidence="12" id="KW-1185">Reference proteome</keyword>
<evidence type="ECO:0000256" key="4">
    <source>
        <dbReference type="ARBA" id="ARBA00022806"/>
    </source>
</evidence>
<reference evidence="12" key="1">
    <citation type="journal article" date="2019" name="Int. J. Syst. Evol. Microbiol.">
        <title>The Global Catalogue of Microorganisms (GCM) 10K type strain sequencing project: providing services to taxonomists for standard genome sequencing and annotation.</title>
        <authorList>
            <consortium name="The Broad Institute Genomics Platform"/>
            <consortium name="The Broad Institute Genome Sequencing Center for Infectious Disease"/>
            <person name="Wu L."/>
            <person name="Ma J."/>
        </authorList>
    </citation>
    <scope>NUCLEOTIDE SEQUENCE [LARGE SCALE GENOMIC DNA]</scope>
    <source>
        <strain evidence="12">KCTC 42903</strain>
    </source>
</reference>
<evidence type="ECO:0000256" key="3">
    <source>
        <dbReference type="ARBA" id="ARBA00022801"/>
    </source>
</evidence>
<keyword evidence="2" id="KW-0227">DNA damage</keyword>
<dbReference type="Gene3D" id="2.40.50.140">
    <property type="entry name" value="Nucleic acid-binding proteins"/>
    <property type="match status" value="1"/>
</dbReference>
<keyword evidence="1" id="KW-0547">Nucleotide-binding</keyword>
<dbReference type="InterPro" id="IPR011335">
    <property type="entry name" value="Restrct_endonuc-II-like"/>
</dbReference>
<sequence length="845" mass="96885">MSVNLQTPIDYLKGVGPNRADLLRKELGIHTYQDLINLFPNRYIDRTQYYKINQLQRNNADVQVVGKITGFKEVAQKRGKRLVATFQDDSGTMELVWFRSQKWIRENLKLNKPYVAFGKTNWFSGKFNMAHPDLELLEDHKKNMSSGMQAIYPSTEKLSNRGISNRVMSKIMQQLFIETHGKFAETLSENLCSELKLISKKEALFNVHFPKNQALLSKAQFRLKFEELFYIQLQLILKNLIHKSKIKGFPFEKVGDYFNTFFSNHLPFELTNAQKRVLKEIRADLGSNAQMNRLLQGDVGSGKTIVALMSMLIALDNGFQACLMAPTEILSVQHHNGLLELCKNLNISIKLLTGSTKTSERKKIHESLENGELQILIGTHALLEDKVKFKNLGLAIIDEQHRFGVAQRSKLWRKGPPQPSHGEEAKAIRKKYMTARPSAYNLIKELQKENKKHSTEAERILWECLRNKKLDYKFRRQHIIDEFIVDFVSLEKNLVIEIDGGYHNTIEQKEADDLRTQILNKIGFKVIRFTNEQIIGDIDNVLRYITNYLESLPSGEVGGASIPPHVLVMTATPIPRTLAMSVYGDLDISVIDELPPGRKPIKTVHRYDNNRLNVFRFIRDEIDKGRQIYIVYPLIQESSAMDYKDLMDGYESISRDFPMPKYQISIVHGKMKPADKEYEMQRFIKGETQIMVATTVIEVGVNVPNASVMIIESAERFGLSQLHQLRGRVGRGAEQSYCILMTGHKLSNDSKTRMETMVKTNDGFEIAEVDLRLRGPGDIMGTQQSGVLNLKIADIIKDNDILQSARFYAKKVLQNDPTLEKPQNSTLLNTYKQMGKYKNIWNYIS</sequence>
<accession>A0ABW5JP65</accession>
<dbReference type="InterPro" id="IPR045562">
    <property type="entry name" value="RecG_dom3_C"/>
</dbReference>
<protein>
    <recommendedName>
        <fullName evidence="8">Probable DNA 3'-5' helicase RecG</fullName>
    </recommendedName>
</protein>
<dbReference type="InterPro" id="IPR012340">
    <property type="entry name" value="NA-bd_OB-fold"/>
</dbReference>
<dbReference type="InterPro" id="IPR047112">
    <property type="entry name" value="RecG/Mfd"/>
</dbReference>
<gene>
    <name evidence="11" type="ORF">ACFSQS_02820</name>
</gene>
<dbReference type="RefSeq" id="WP_388013765.1">
    <property type="nucleotide sequence ID" value="NZ_JBHUDT010000001.1"/>
</dbReference>
<dbReference type="Pfam" id="PF17191">
    <property type="entry name" value="RecG_wedge"/>
    <property type="match status" value="1"/>
</dbReference>
<dbReference type="CDD" id="cd01038">
    <property type="entry name" value="Endonuclease_DUF559"/>
    <property type="match status" value="1"/>
</dbReference>
<dbReference type="SUPFAM" id="SSF52980">
    <property type="entry name" value="Restriction endonuclease-like"/>
    <property type="match status" value="1"/>
</dbReference>
<dbReference type="PANTHER" id="PTHR47964">
    <property type="entry name" value="ATP-DEPENDENT DNA HELICASE HOMOLOG RECG, CHLOROPLASTIC"/>
    <property type="match status" value="1"/>
</dbReference>
<dbReference type="InterPro" id="IPR007569">
    <property type="entry name" value="DUF559"/>
</dbReference>
<evidence type="ECO:0000313" key="12">
    <source>
        <dbReference type="Proteomes" id="UP001597441"/>
    </source>
</evidence>
<dbReference type="EMBL" id="JBHULK010000001">
    <property type="protein sequence ID" value="MFD2534024.1"/>
    <property type="molecule type" value="Genomic_DNA"/>
</dbReference>
<evidence type="ECO:0000256" key="8">
    <source>
        <dbReference type="ARBA" id="ARBA00049819"/>
    </source>
</evidence>
<dbReference type="InterPro" id="IPR011545">
    <property type="entry name" value="DEAD/DEAH_box_helicase_dom"/>
</dbReference>
<dbReference type="PANTHER" id="PTHR47964:SF1">
    <property type="entry name" value="ATP-DEPENDENT DNA HELICASE HOMOLOG RECG, CHLOROPLASTIC"/>
    <property type="match status" value="1"/>
</dbReference>
<dbReference type="Gene3D" id="3.40.960.10">
    <property type="entry name" value="VSR Endonuclease"/>
    <property type="match status" value="1"/>
</dbReference>
<dbReference type="SMART" id="SM00490">
    <property type="entry name" value="HELICc"/>
    <property type="match status" value="1"/>
</dbReference>
<dbReference type="PROSITE" id="PS51194">
    <property type="entry name" value="HELICASE_CTER"/>
    <property type="match status" value="1"/>
</dbReference>
<dbReference type="Proteomes" id="UP001597441">
    <property type="component" value="Unassembled WGS sequence"/>
</dbReference>
<evidence type="ECO:0000259" key="10">
    <source>
        <dbReference type="PROSITE" id="PS51194"/>
    </source>
</evidence>
<dbReference type="InterPro" id="IPR014001">
    <property type="entry name" value="Helicase_ATP-bd"/>
</dbReference>
<keyword evidence="6" id="KW-0238">DNA-binding</keyword>
<dbReference type="Pfam" id="PF00270">
    <property type="entry name" value="DEAD"/>
    <property type="match status" value="1"/>
</dbReference>
<evidence type="ECO:0000256" key="1">
    <source>
        <dbReference type="ARBA" id="ARBA00022741"/>
    </source>
</evidence>
<name>A0ABW5JP65_9FLAO</name>
<dbReference type="Gene3D" id="3.40.50.300">
    <property type="entry name" value="P-loop containing nucleotide triphosphate hydrolases"/>
    <property type="match status" value="2"/>
</dbReference>
<evidence type="ECO:0000256" key="7">
    <source>
        <dbReference type="ARBA" id="ARBA00023204"/>
    </source>
</evidence>
<dbReference type="CDD" id="cd17992">
    <property type="entry name" value="DEXHc_RecG"/>
    <property type="match status" value="1"/>
</dbReference>
<dbReference type="Pfam" id="PF19833">
    <property type="entry name" value="RecG_dom3_C"/>
    <property type="match status" value="1"/>
</dbReference>
<evidence type="ECO:0000256" key="6">
    <source>
        <dbReference type="ARBA" id="ARBA00023125"/>
    </source>
</evidence>
<proteinExistence type="predicted"/>
<dbReference type="InterPro" id="IPR001650">
    <property type="entry name" value="Helicase_C-like"/>
</dbReference>
<feature type="domain" description="Helicase C-terminal" evidence="10">
    <location>
        <begin position="617"/>
        <end position="777"/>
    </location>
</feature>
<dbReference type="Pfam" id="PF04480">
    <property type="entry name" value="DUF559"/>
    <property type="match status" value="1"/>
</dbReference>
<keyword evidence="7" id="KW-0234">DNA repair</keyword>